<dbReference type="Proteomes" id="UP000887565">
    <property type="component" value="Unplaced"/>
</dbReference>
<organism evidence="1 2">
    <name type="scientific">Romanomermis culicivorax</name>
    <name type="common">Nematode worm</name>
    <dbReference type="NCBI Taxonomy" id="13658"/>
    <lineage>
        <taxon>Eukaryota</taxon>
        <taxon>Metazoa</taxon>
        <taxon>Ecdysozoa</taxon>
        <taxon>Nematoda</taxon>
        <taxon>Enoplea</taxon>
        <taxon>Dorylaimia</taxon>
        <taxon>Mermithida</taxon>
        <taxon>Mermithoidea</taxon>
        <taxon>Mermithidae</taxon>
        <taxon>Romanomermis</taxon>
    </lineage>
</organism>
<proteinExistence type="predicted"/>
<evidence type="ECO:0000313" key="1">
    <source>
        <dbReference type="Proteomes" id="UP000887565"/>
    </source>
</evidence>
<reference evidence="2" key="1">
    <citation type="submission" date="2022-11" db="UniProtKB">
        <authorList>
            <consortium name="WormBaseParasite"/>
        </authorList>
    </citation>
    <scope>IDENTIFICATION</scope>
</reference>
<keyword evidence="1" id="KW-1185">Reference proteome</keyword>
<name>A0A915JRK4_ROMCU</name>
<protein>
    <submittedName>
        <fullName evidence="2">Uncharacterized protein</fullName>
    </submittedName>
</protein>
<evidence type="ECO:0000313" key="2">
    <source>
        <dbReference type="WBParaSite" id="nRc.2.0.1.t28748-RA"/>
    </source>
</evidence>
<sequence>MSRPRHLLGLGLDDNPILETSQSWYSPDATEEALPINVQLKNREFTGWAGFTFLTNPDPKKTWFGGSRSDPDPKKNLSQRIRVLNVAIATIIYFEQLFSGLGQIYDPTRNCLEGDTGQRKIQVTVAE</sequence>
<dbReference type="AlphaFoldDB" id="A0A915JRK4"/>
<dbReference type="WBParaSite" id="nRc.2.0.1.t28748-RA">
    <property type="protein sequence ID" value="nRc.2.0.1.t28748-RA"/>
    <property type="gene ID" value="nRc.2.0.1.g28748"/>
</dbReference>
<accession>A0A915JRK4</accession>